<dbReference type="RefSeq" id="WP_345464778.1">
    <property type="nucleotide sequence ID" value="NZ_BAABHF010000019.1"/>
</dbReference>
<dbReference type="InterPro" id="IPR050194">
    <property type="entry name" value="Glycosyltransferase_grp1"/>
</dbReference>
<evidence type="ECO:0000313" key="2">
    <source>
        <dbReference type="Proteomes" id="UP001500503"/>
    </source>
</evidence>
<evidence type="ECO:0000313" key="1">
    <source>
        <dbReference type="EMBL" id="GAA4495009.1"/>
    </source>
</evidence>
<dbReference type="CDD" id="cd03801">
    <property type="entry name" value="GT4_PimA-like"/>
    <property type="match status" value="1"/>
</dbReference>
<dbReference type="EMBL" id="BAABHF010000019">
    <property type="protein sequence ID" value="GAA4495009.1"/>
    <property type="molecule type" value="Genomic_DNA"/>
</dbReference>
<sequence>MNRSRRRPPRFLAIVDEWSPAKGGVSAFNRALTTALVRCGHPTACLVERATPSEFADASARGVTLLTAEELPGGPSLLVPSAGALEFGADVVLGHDRFSGPAAWAYAHRYLGVRLAHIIHTAPVEIERYKSTGEATRRTEEKEAVNLRVAADAYVTAAVGPRLARYAMDLLEDGRGRPRVVQLDPGIEVGTADVRCPPVKPRVLVLGRTGDVVLKGLDLAAHAVNGVGAPGGPPLELLVRGAPAAECDALHGELVALSGLARERIDVRPYTTDPAELRRDMARSALCLLPSRVEGFGLVAFEAIAAGTPVLVSAKSGAAELLRATLGRSAEPMVVDITDDLGTDVARWRMAVGAVMADPAAAFAYAHEMRHRLAGRLSWDATAASLVRAVTGDTASATFTKPIPDLSGDAVLQ</sequence>
<dbReference type="Pfam" id="PF20706">
    <property type="entry name" value="GT4-conflict"/>
    <property type="match status" value="1"/>
</dbReference>
<dbReference type="SUPFAM" id="SSF53756">
    <property type="entry name" value="UDP-Glycosyltransferase/glycogen phosphorylase"/>
    <property type="match status" value="1"/>
</dbReference>
<keyword evidence="2" id="KW-1185">Reference proteome</keyword>
<evidence type="ECO:0008006" key="3">
    <source>
        <dbReference type="Google" id="ProtNLM"/>
    </source>
</evidence>
<reference evidence="2" key="1">
    <citation type="journal article" date="2019" name="Int. J. Syst. Evol. Microbiol.">
        <title>The Global Catalogue of Microorganisms (GCM) 10K type strain sequencing project: providing services to taxonomists for standard genome sequencing and annotation.</title>
        <authorList>
            <consortium name="The Broad Institute Genomics Platform"/>
            <consortium name="The Broad Institute Genome Sequencing Center for Infectious Disease"/>
            <person name="Wu L."/>
            <person name="Ma J."/>
        </authorList>
    </citation>
    <scope>NUCLEOTIDE SEQUENCE [LARGE SCALE GENOMIC DNA]</scope>
    <source>
        <strain evidence="2">JCM 17933</strain>
    </source>
</reference>
<dbReference type="Proteomes" id="UP001500503">
    <property type="component" value="Unassembled WGS sequence"/>
</dbReference>
<proteinExistence type="predicted"/>
<comment type="caution">
    <text evidence="1">The sequence shown here is derived from an EMBL/GenBank/DDBJ whole genome shotgun (WGS) entry which is preliminary data.</text>
</comment>
<organism evidence="1 2">
    <name type="scientific">Actinoallomurus oryzae</name>
    <dbReference type="NCBI Taxonomy" id="502180"/>
    <lineage>
        <taxon>Bacteria</taxon>
        <taxon>Bacillati</taxon>
        <taxon>Actinomycetota</taxon>
        <taxon>Actinomycetes</taxon>
        <taxon>Streptosporangiales</taxon>
        <taxon>Thermomonosporaceae</taxon>
        <taxon>Actinoallomurus</taxon>
    </lineage>
</organism>
<accession>A0ABP8PY21</accession>
<dbReference type="Gene3D" id="3.40.50.2000">
    <property type="entry name" value="Glycogen Phosphorylase B"/>
    <property type="match status" value="2"/>
</dbReference>
<dbReference type="PANTHER" id="PTHR45947">
    <property type="entry name" value="SULFOQUINOVOSYL TRANSFERASE SQD2"/>
    <property type="match status" value="1"/>
</dbReference>
<protein>
    <recommendedName>
        <fullName evidence="3">D-inositol 3-phosphate glycosyltransferase</fullName>
    </recommendedName>
</protein>
<gene>
    <name evidence="1" type="ORF">GCM10023191_035070</name>
</gene>
<dbReference type="PANTHER" id="PTHR45947:SF3">
    <property type="entry name" value="SULFOQUINOVOSYL TRANSFERASE SQD2"/>
    <property type="match status" value="1"/>
</dbReference>
<name>A0ABP8PY21_9ACTN</name>